<dbReference type="Proteomes" id="UP000469346">
    <property type="component" value="Unassembled WGS sequence"/>
</dbReference>
<dbReference type="GO" id="GO:0004479">
    <property type="term" value="F:methionyl-tRNA formyltransferase activity"/>
    <property type="evidence" value="ECO:0007669"/>
    <property type="project" value="TreeGrafter"/>
</dbReference>
<dbReference type="RefSeq" id="WP_163300033.1">
    <property type="nucleotide sequence ID" value="NZ_JAAGRR010000259.1"/>
</dbReference>
<proteinExistence type="predicted"/>
<accession>A0A6N9TQV9</accession>
<dbReference type="InterPro" id="IPR002376">
    <property type="entry name" value="Formyl_transf_N"/>
</dbReference>
<dbReference type="EMBL" id="JAAGRR010000259">
    <property type="protein sequence ID" value="NDY43645.1"/>
    <property type="molecule type" value="Genomic_DNA"/>
</dbReference>
<sequence length="262" mass="29111">MVLFGYGDMGRTAYRVLRGLGVSVPAVFTHRDDPGETRWFGSLAELADGDGVPVFAPEDVNRPEWVAQIRDLAPDVILSCYYRRMIGEEILRLPRIAALNLHGSLLPRYRGRCPVNWQILHGEREGGVTLHHMVRQADAGDIVGQRAVPIAETDTALDLFRKCEQAAAELLREMIPRVLDGTAPRVPQDSSRATYFGGRRPEDGRIDWSWPARRIYNLVRAVAWPYPGAFGFLRGRRLIVWWAEPAPAAPGPAPPGTVLEGG</sequence>
<dbReference type="AlphaFoldDB" id="A0A6N9TQV9"/>
<feature type="non-terminal residue" evidence="3">
    <location>
        <position position="262"/>
    </location>
</feature>
<dbReference type="Pfam" id="PF02911">
    <property type="entry name" value="Formyl_trans_C"/>
    <property type="match status" value="1"/>
</dbReference>
<dbReference type="PANTHER" id="PTHR11138:SF5">
    <property type="entry name" value="METHIONYL-TRNA FORMYLTRANSFERASE, MITOCHONDRIAL"/>
    <property type="match status" value="1"/>
</dbReference>
<keyword evidence="3" id="KW-0808">Transferase</keyword>
<dbReference type="InterPro" id="IPR011034">
    <property type="entry name" value="Formyl_transferase-like_C_sf"/>
</dbReference>
<feature type="domain" description="Formyl transferase N-terminal" evidence="1">
    <location>
        <begin position="50"/>
        <end position="173"/>
    </location>
</feature>
<dbReference type="SUPFAM" id="SSF53328">
    <property type="entry name" value="Formyltransferase"/>
    <property type="match status" value="1"/>
</dbReference>
<keyword evidence="4" id="KW-1185">Reference proteome</keyword>
<gene>
    <name evidence="3" type="ORF">G3N55_12460</name>
</gene>
<reference evidence="3 4" key="1">
    <citation type="submission" date="2020-02" db="EMBL/GenBank/DDBJ databases">
        <title>Comparative genomics of sulfur disproportionating microorganisms.</title>
        <authorList>
            <person name="Ward L.M."/>
            <person name="Bertran E."/>
            <person name="Johnston D.T."/>
        </authorList>
    </citation>
    <scope>NUCLEOTIDE SEQUENCE [LARGE SCALE GENOMIC DNA]</scope>
    <source>
        <strain evidence="3 4">DSM 100025</strain>
    </source>
</reference>
<comment type="caution">
    <text evidence="3">The sequence shown here is derived from an EMBL/GenBank/DDBJ whole genome shotgun (WGS) entry which is preliminary data.</text>
</comment>
<evidence type="ECO:0000259" key="1">
    <source>
        <dbReference type="Pfam" id="PF00551"/>
    </source>
</evidence>
<dbReference type="SUPFAM" id="SSF50486">
    <property type="entry name" value="FMT C-terminal domain-like"/>
    <property type="match status" value="1"/>
</dbReference>
<dbReference type="InterPro" id="IPR005793">
    <property type="entry name" value="Formyl_trans_C"/>
</dbReference>
<evidence type="ECO:0000313" key="4">
    <source>
        <dbReference type="Proteomes" id="UP000469346"/>
    </source>
</evidence>
<feature type="domain" description="Formyl transferase C-terminal" evidence="2">
    <location>
        <begin position="201"/>
        <end position="260"/>
    </location>
</feature>
<name>A0A6N9TQV9_DISTH</name>
<dbReference type="Pfam" id="PF00551">
    <property type="entry name" value="Formyl_trans_N"/>
    <property type="match status" value="1"/>
</dbReference>
<dbReference type="PANTHER" id="PTHR11138">
    <property type="entry name" value="METHIONYL-TRNA FORMYLTRANSFERASE"/>
    <property type="match status" value="1"/>
</dbReference>
<evidence type="ECO:0000313" key="3">
    <source>
        <dbReference type="EMBL" id="NDY43645.1"/>
    </source>
</evidence>
<dbReference type="Gene3D" id="3.40.50.12230">
    <property type="match status" value="1"/>
</dbReference>
<evidence type="ECO:0000259" key="2">
    <source>
        <dbReference type="Pfam" id="PF02911"/>
    </source>
</evidence>
<dbReference type="GO" id="GO:0005829">
    <property type="term" value="C:cytosol"/>
    <property type="evidence" value="ECO:0007669"/>
    <property type="project" value="TreeGrafter"/>
</dbReference>
<dbReference type="NCBIfam" id="NF005414">
    <property type="entry name" value="PRK06988.1"/>
    <property type="match status" value="1"/>
</dbReference>
<protein>
    <submittedName>
        <fullName evidence="3">Formyltransferase</fullName>
    </submittedName>
</protein>
<organism evidence="3 4">
    <name type="scientific">Dissulfurirhabdus thermomarina</name>
    <dbReference type="NCBI Taxonomy" id="1765737"/>
    <lineage>
        <taxon>Bacteria</taxon>
        <taxon>Deltaproteobacteria</taxon>
        <taxon>Dissulfurirhabdaceae</taxon>
        <taxon>Dissulfurirhabdus</taxon>
    </lineage>
</organism>
<dbReference type="InterPro" id="IPR036477">
    <property type="entry name" value="Formyl_transf_N_sf"/>
</dbReference>